<reference evidence="1 2" key="1">
    <citation type="journal article" date="2020" name="Nat. Food">
        <title>A phased Vanilla planifolia genome enables genetic improvement of flavour and production.</title>
        <authorList>
            <person name="Hasing T."/>
            <person name="Tang H."/>
            <person name="Brym M."/>
            <person name="Khazi F."/>
            <person name="Huang T."/>
            <person name="Chambers A.H."/>
        </authorList>
    </citation>
    <scope>NUCLEOTIDE SEQUENCE [LARGE SCALE GENOMIC DNA]</scope>
    <source>
        <tissue evidence="1">Leaf</tissue>
    </source>
</reference>
<evidence type="ECO:0000313" key="1">
    <source>
        <dbReference type="EMBL" id="KAG0479715.1"/>
    </source>
</evidence>
<proteinExistence type="predicted"/>
<dbReference type="OrthoDB" id="513951at2759"/>
<protein>
    <submittedName>
        <fullName evidence="1">Uncharacterized protein</fullName>
    </submittedName>
</protein>
<gene>
    <name evidence="1" type="ORF">HPP92_010573</name>
</gene>
<comment type="caution">
    <text evidence="1">The sequence shown here is derived from an EMBL/GenBank/DDBJ whole genome shotgun (WGS) entry which is preliminary data.</text>
</comment>
<dbReference type="EMBL" id="JADCNL010000005">
    <property type="protein sequence ID" value="KAG0479715.1"/>
    <property type="molecule type" value="Genomic_DNA"/>
</dbReference>
<sequence length="116" mass="13292">MMTRAADRWLRPAEIAITDVQRRVARCGGKKTRGLRNIGTMTEGSELRASKEEAAGKEIDGNAVKYKDREEKGYRLLFDPAIGKRETHTHTHNWYRRWRFGQTCELPVAGNLNCES</sequence>
<dbReference type="Proteomes" id="UP000636800">
    <property type="component" value="Chromosome 5"/>
</dbReference>
<name>A0A835R152_VANPL</name>
<dbReference type="AlphaFoldDB" id="A0A835R152"/>
<organism evidence="1 2">
    <name type="scientific">Vanilla planifolia</name>
    <name type="common">Vanilla</name>
    <dbReference type="NCBI Taxonomy" id="51239"/>
    <lineage>
        <taxon>Eukaryota</taxon>
        <taxon>Viridiplantae</taxon>
        <taxon>Streptophyta</taxon>
        <taxon>Embryophyta</taxon>
        <taxon>Tracheophyta</taxon>
        <taxon>Spermatophyta</taxon>
        <taxon>Magnoliopsida</taxon>
        <taxon>Liliopsida</taxon>
        <taxon>Asparagales</taxon>
        <taxon>Orchidaceae</taxon>
        <taxon>Vanilloideae</taxon>
        <taxon>Vanilleae</taxon>
        <taxon>Vanilla</taxon>
    </lineage>
</organism>
<keyword evidence="2" id="KW-1185">Reference proteome</keyword>
<accession>A0A835R152</accession>
<evidence type="ECO:0000313" key="2">
    <source>
        <dbReference type="Proteomes" id="UP000636800"/>
    </source>
</evidence>